<dbReference type="OrthoDB" id="66881at2759"/>
<name>A0A9W7AB09_9STRA</name>
<dbReference type="AlphaFoldDB" id="A0A9W7AB09"/>
<proteinExistence type="predicted"/>
<dbReference type="InterPro" id="IPR036188">
    <property type="entry name" value="FAD/NAD-bd_sf"/>
</dbReference>
<accession>A0A9W7AB09</accession>
<dbReference type="Proteomes" id="UP001165085">
    <property type="component" value="Unassembled WGS sequence"/>
</dbReference>
<evidence type="ECO:0000313" key="2">
    <source>
        <dbReference type="Proteomes" id="UP001165085"/>
    </source>
</evidence>
<sequence length="403" mass="43786">MPMPSVTIIGAGPIGLEMACRCVSSNFSVTLIEKEPTIAGNVHKWSSVNLFSPWSMNYSPRGLEILTELKVDHPKPDSYPTGKEYVEGYLDHIKSYLCSNACPNFNLKLSTTLISSVRQNSPKTSMSSRSSSPFLLLLKDSNTNVEFHHKTDKLIDCSGTYSNPSPLGLSSQPALNERSLNSEITRSLNAEIPVGSKILLVGSGATAITFLKKIVEACENADNNVQTEVIWLTRRGKDEIYHRIPSDPLPQRDNLSVLAHTLLQNGGSNNLKLTHLQSEILSLSKSPDQWTVGLTSRTTPTVTCSTIIGATGFRPDTSIYSELQVHTCYASEGPMKLAGYLLSQSGGGGGDCLSQVSPGPELLRNPEEDFYVAGMKSYGRGSAFLIRIGLEQVDMIMGLLQGK</sequence>
<organism evidence="1 2">
    <name type="scientific">Triparma strigata</name>
    <dbReference type="NCBI Taxonomy" id="1606541"/>
    <lineage>
        <taxon>Eukaryota</taxon>
        <taxon>Sar</taxon>
        <taxon>Stramenopiles</taxon>
        <taxon>Ochrophyta</taxon>
        <taxon>Bolidophyceae</taxon>
        <taxon>Parmales</taxon>
        <taxon>Triparmaceae</taxon>
        <taxon>Triparma</taxon>
    </lineage>
</organism>
<keyword evidence="2" id="KW-1185">Reference proteome</keyword>
<gene>
    <name evidence="1" type="ORF">TrST_g4411</name>
</gene>
<comment type="caution">
    <text evidence="1">The sequence shown here is derived from an EMBL/GenBank/DDBJ whole genome shotgun (WGS) entry which is preliminary data.</text>
</comment>
<dbReference type="SUPFAM" id="SSF51905">
    <property type="entry name" value="FAD/NAD(P)-binding domain"/>
    <property type="match status" value="1"/>
</dbReference>
<dbReference type="PRINTS" id="PR00368">
    <property type="entry name" value="FADPNR"/>
</dbReference>
<evidence type="ECO:0008006" key="3">
    <source>
        <dbReference type="Google" id="ProtNLM"/>
    </source>
</evidence>
<dbReference type="Pfam" id="PF13450">
    <property type="entry name" value="NAD_binding_8"/>
    <property type="match status" value="1"/>
</dbReference>
<protein>
    <recommendedName>
        <fullName evidence="3">FAD/NAD(P)-binding domain-containing protein</fullName>
    </recommendedName>
</protein>
<dbReference type="EMBL" id="BRXY01000127">
    <property type="protein sequence ID" value="GMH68759.1"/>
    <property type="molecule type" value="Genomic_DNA"/>
</dbReference>
<dbReference type="Gene3D" id="3.50.50.60">
    <property type="entry name" value="FAD/NAD(P)-binding domain"/>
    <property type="match status" value="1"/>
</dbReference>
<evidence type="ECO:0000313" key="1">
    <source>
        <dbReference type="EMBL" id="GMH68759.1"/>
    </source>
</evidence>
<reference evidence="2" key="1">
    <citation type="journal article" date="2023" name="Commun. Biol.">
        <title>Genome analysis of Parmales, the sister group of diatoms, reveals the evolutionary specialization of diatoms from phago-mixotrophs to photoautotrophs.</title>
        <authorList>
            <person name="Ban H."/>
            <person name="Sato S."/>
            <person name="Yoshikawa S."/>
            <person name="Yamada K."/>
            <person name="Nakamura Y."/>
            <person name="Ichinomiya M."/>
            <person name="Sato N."/>
            <person name="Blanc-Mathieu R."/>
            <person name="Endo H."/>
            <person name="Kuwata A."/>
            <person name="Ogata H."/>
        </authorList>
    </citation>
    <scope>NUCLEOTIDE SEQUENCE [LARGE SCALE GENOMIC DNA]</scope>
    <source>
        <strain evidence="2">NIES 3701</strain>
    </source>
</reference>